<dbReference type="EMBL" id="FZOD01000003">
    <property type="protein sequence ID" value="SNS05504.1"/>
    <property type="molecule type" value="Genomic_DNA"/>
</dbReference>
<dbReference type="Pfam" id="PF01594">
    <property type="entry name" value="AI-2E_transport"/>
    <property type="match status" value="1"/>
</dbReference>
<dbReference type="GO" id="GO:0055085">
    <property type="term" value="P:transmembrane transport"/>
    <property type="evidence" value="ECO:0007669"/>
    <property type="project" value="TreeGrafter"/>
</dbReference>
<evidence type="ECO:0000256" key="4">
    <source>
        <dbReference type="ARBA" id="ARBA00022475"/>
    </source>
</evidence>
<keyword evidence="10" id="KW-1185">Reference proteome</keyword>
<dbReference type="PANTHER" id="PTHR21716:SF53">
    <property type="entry name" value="PERMEASE PERM-RELATED"/>
    <property type="match status" value="1"/>
</dbReference>
<feature type="transmembrane region" description="Helical" evidence="8">
    <location>
        <begin position="312"/>
        <end position="343"/>
    </location>
</feature>
<sequence length="357" mass="37067">MEDRTGSVAAGDSGLRRAGDTAWRLLGIIALVAVILWGLYLVRAIALPILLGVVITTLLLPPYRWLGRRGLSRALATVVVCLGGFLLLAAFVALLVPSTVNGVAELGRSFGKVAGDLQSLASSFGLSEQRSSELFDQAKQYLSTQGGRIASGALAGVHTVGEILIGLVLAMILSVYFVHSGDRLVQWITDLAPRGTGPTLRDSGKVIFDVIGRYIRGVAIVGLVDGFFIGIALWILGVPIALPLAVLTFAGAFLPVVGAFTAGLLAAVVAFVAKGWLVALIVVAVTVLIQQLEGHVLAPQIYGRALDLPSAVILISIALGGVLGGIVGTFLAAPVTSVVVALIRHRREDAGPPPAKT</sequence>
<accession>A0A239BEJ6</accession>
<evidence type="ECO:0000256" key="2">
    <source>
        <dbReference type="ARBA" id="ARBA00009773"/>
    </source>
</evidence>
<keyword evidence="4" id="KW-1003">Cell membrane</keyword>
<dbReference type="RefSeq" id="WP_089205826.1">
    <property type="nucleotide sequence ID" value="NZ_FZOD01000003.1"/>
</dbReference>
<evidence type="ECO:0000256" key="1">
    <source>
        <dbReference type="ARBA" id="ARBA00004651"/>
    </source>
</evidence>
<evidence type="ECO:0000256" key="8">
    <source>
        <dbReference type="SAM" id="Phobius"/>
    </source>
</evidence>
<feature type="transmembrane region" description="Helical" evidence="8">
    <location>
        <begin position="21"/>
        <end position="39"/>
    </location>
</feature>
<feature type="transmembrane region" description="Helical" evidence="8">
    <location>
        <begin position="45"/>
        <end position="63"/>
    </location>
</feature>
<feature type="transmembrane region" description="Helical" evidence="8">
    <location>
        <begin position="75"/>
        <end position="96"/>
    </location>
</feature>
<keyword evidence="5 8" id="KW-0812">Transmembrane</keyword>
<evidence type="ECO:0000313" key="10">
    <source>
        <dbReference type="Proteomes" id="UP000198282"/>
    </source>
</evidence>
<proteinExistence type="inferred from homology"/>
<reference evidence="9 10" key="1">
    <citation type="submission" date="2017-06" db="EMBL/GenBank/DDBJ databases">
        <authorList>
            <person name="Kim H.J."/>
            <person name="Triplett B.A."/>
        </authorList>
    </citation>
    <scope>NUCLEOTIDE SEQUENCE [LARGE SCALE GENOMIC DNA]</scope>
    <source>
        <strain evidence="9 10">CGMCC 4.2132</strain>
    </source>
</reference>
<evidence type="ECO:0000256" key="3">
    <source>
        <dbReference type="ARBA" id="ARBA00022448"/>
    </source>
</evidence>
<evidence type="ECO:0000256" key="7">
    <source>
        <dbReference type="ARBA" id="ARBA00023136"/>
    </source>
</evidence>
<dbReference type="PANTHER" id="PTHR21716">
    <property type="entry name" value="TRANSMEMBRANE PROTEIN"/>
    <property type="match status" value="1"/>
</dbReference>
<feature type="transmembrane region" description="Helical" evidence="8">
    <location>
        <begin position="149"/>
        <end position="178"/>
    </location>
</feature>
<comment type="subcellular location">
    <subcellularLocation>
        <location evidence="1">Cell membrane</location>
        <topology evidence="1">Multi-pass membrane protein</topology>
    </subcellularLocation>
</comment>
<keyword evidence="6 8" id="KW-1133">Transmembrane helix</keyword>
<gene>
    <name evidence="9" type="ORF">SAMN05216276_1003112</name>
</gene>
<dbReference type="OrthoDB" id="9784366at2"/>
<dbReference type="AlphaFoldDB" id="A0A239BEJ6"/>
<dbReference type="GO" id="GO:0005886">
    <property type="term" value="C:plasma membrane"/>
    <property type="evidence" value="ECO:0007669"/>
    <property type="project" value="UniProtKB-SubCell"/>
</dbReference>
<organism evidence="9 10">
    <name type="scientific">Streptosporangium subroseum</name>
    <dbReference type="NCBI Taxonomy" id="106412"/>
    <lineage>
        <taxon>Bacteria</taxon>
        <taxon>Bacillati</taxon>
        <taxon>Actinomycetota</taxon>
        <taxon>Actinomycetes</taxon>
        <taxon>Streptosporangiales</taxon>
        <taxon>Streptosporangiaceae</taxon>
        <taxon>Streptosporangium</taxon>
    </lineage>
</organism>
<keyword evidence="3" id="KW-0813">Transport</keyword>
<dbReference type="Proteomes" id="UP000198282">
    <property type="component" value="Unassembled WGS sequence"/>
</dbReference>
<feature type="transmembrane region" description="Helical" evidence="8">
    <location>
        <begin position="214"/>
        <end position="236"/>
    </location>
</feature>
<feature type="transmembrane region" description="Helical" evidence="8">
    <location>
        <begin position="242"/>
        <end position="268"/>
    </location>
</feature>
<protein>
    <submittedName>
        <fullName evidence="9">Predicted PurR-regulated permease PerM</fullName>
    </submittedName>
</protein>
<keyword evidence="7 8" id="KW-0472">Membrane</keyword>
<evidence type="ECO:0000256" key="5">
    <source>
        <dbReference type="ARBA" id="ARBA00022692"/>
    </source>
</evidence>
<dbReference type="InterPro" id="IPR002549">
    <property type="entry name" value="AI-2E-like"/>
</dbReference>
<feature type="transmembrane region" description="Helical" evidence="8">
    <location>
        <begin position="275"/>
        <end position="292"/>
    </location>
</feature>
<evidence type="ECO:0000256" key="6">
    <source>
        <dbReference type="ARBA" id="ARBA00022989"/>
    </source>
</evidence>
<name>A0A239BEJ6_9ACTN</name>
<comment type="similarity">
    <text evidence="2">Belongs to the autoinducer-2 exporter (AI-2E) (TC 2.A.86) family.</text>
</comment>
<evidence type="ECO:0000313" key="9">
    <source>
        <dbReference type="EMBL" id="SNS05504.1"/>
    </source>
</evidence>